<accession>A0A2P5AXF5</accession>
<feature type="non-terminal residue" evidence="1">
    <location>
        <position position="1"/>
    </location>
</feature>
<dbReference type="AlphaFoldDB" id="A0A2P5AXF5"/>
<comment type="caution">
    <text evidence="1">The sequence shown here is derived from an EMBL/GenBank/DDBJ whole genome shotgun (WGS) entry which is preliminary data.</text>
</comment>
<protein>
    <recommendedName>
        <fullName evidence="3">LRR domain containing protein</fullName>
    </recommendedName>
</protein>
<gene>
    <name evidence="1" type="ORF">PanWU01x14_291320</name>
</gene>
<evidence type="ECO:0008006" key="3">
    <source>
        <dbReference type="Google" id="ProtNLM"/>
    </source>
</evidence>
<dbReference type="OrthoDB" id="1928087at2759"/>
<reference evidence="2" key="1">
    <citation type="submission" date="2016-06" db="EMBL/GenBank/DDBJ databases">
        <title>Parallel loss of symbiosis genes in relatives of nitrogen-fixing non-legume Parasponia.</title>
        <authorList>
            <person name="Van Velzen R."/>
            <person name="Holmer R."/>
            <person name="Bu F."/>
            <person name="Rutten L."/>
            <person name="Van Zeijl A."/>
            <person name="Liu W."/>
            <person name="Santuari L."/>
            <person name="Cao Q."/>
            <person name="Sharma T."/>
            <person name="Shen D."/>
            <person name="Roswanjaya Y."/>
            <person name="Wardhani T."/>
            <person name="Kalhor M.S."/>
            <person name="Jansen J."/>
            <person name="Van den Hoogen J."/>
            <person name="Gungor B."/>
            <person name="Hartog M."/>
            <person name="Hontelez J."/>
            <person name="Verver J."/>
            <person name="Yang W.-C."/>
            <person name="Schijlen E."/>
            <person name="Repin R."/>
            <person name="Schilthuizen M."/>
            <person name="Schranz E."/>
            <person name="Heidstra R."/>
            <person name="Miyata K."/>
            <person name="Fedorova E."/>
            <person name="Kohlen W."/>
            <person name="Bisseling T."/>
            <person name="Smit S."/>
            <person name="Geurts R."/>
        </authorList>
    </citation>
    <scope>NUCLEOTIDE SEQUENCE [LARGE SCALE GENOMIC DNA]</scope>
    <source>
        <strain evidence="2">cv. WU1-14</strain>
    </source>
</reference>
<dbReference type="Proteomes" id="UP000237105">
    <property type="component" value="Unassembled WGS sequence"/>
</dbReference>
<sequence>EPIGGGPALWGGLDEARGLCFGVLFSIPFTAVKATANSASEAIGAKEEICTGKCSQRRAFLVAGWVRFHMIILLILYESYLGITLKSDLTALTTFNLRMILKSSSEISCCWSMWGPFLNLEPPRIHDSWRSEAPRVCCLGTVTLASTVVGIRSPKDLQTPRGSEAPGVFRLDAMEDSPTAPDPDRAFNAFLGRRRQKSGRGSTEEVTEISAHDGLKRSGSERVFAGSHPRLSDPAWSSEICELARAREQLENPASAVQDTWTTGVKPLQHFRRGPVNIEQENVESLIIWKGIEYEYKNILGLLRIINLSGNKFTGEIPIEVTQATAEADAVVLWVSKEKVYDYMGWLHAKLLSKTD</sequence>
<evidence type="ECO:0000313" key="2">
    <source>
        <dbReference type="Proteomes" id="UP000237105"/>
    </source>
</evidence>
<proteinExistence type="predicted"/>
<keyword evidence="2" id="KW-1185">Reference proteome</keyword>
<evidence type="ECO:0000313" key="1">
    <source>
        <dbReference type="EMBL" id="PON41233.1"/>
    </source>
</evidence>
<organism evidence="1 2">
    <name type="scientific">Parasponia andersonii</name>
    <name type="common">Sponia andersonii</name>
    <dbReference type="NCBI Taxonomy" id="3476"/>
    <lineage>
        <taxon>Eukaryota</taxon>
        <taxon>Viridiplantae</taxon>
        <taxon>Streptophyta</taxon>
        <taxon>Embryophyta</taxon>
        <taxon>Tracheophyta</taxon>
        <taxon>Spermatophyta</taxon>
        <taxon>Magnoliopsida</taxon>
        <taxon>eudicotyledons</taxon>
        <taxon>Gunneridae</taxon>
        <taxon>Pentapetalae</taxon>
        <taxon>rosids</taxon>
        <taxon>fabids</taxon>
        <taxon>Rosales</taxon>
        <taxon>Cannabaceae</taxon>
        <taxon>Parasponia</taxon>
    </lineage>
</organism>
<dbReference type="EMBL" id="JXTB01000420">
    <property type="protein sequence ID" value="PON41233.1"/>
    <property type="molecule type" value="Genomic_DNA"/>
</dbReference>
<name>A0A2P5AXF5_PARAD</name>